<feature type="active site" description="Charge relay system" evidence="5">
    <location>
        <position position="67"/>
    </location>
</feature>
<dbReference type="Proteomes" id="UP000318331">
    <property type="component" value="Unassembled WGS sequence"/>
</dbReference>
<dbReference type="PROSITE" id="PS51892">
    <property type="entry name" value="SUBTILASE"/>
    <property type="match status" value="1"/>
</dbReference>
<keyword evidence="4 5" id="KW-0720">Serine protease</keyword>
<evidence type="ECO:0000256" key="2">
    <source>
        <dbReference type="ARBA" id="ARBA00022670"/>
    </source>
</evidence>
<evidence type="ECO:0000256" key="4">
    <source>
        <dbReference type="ARBA" id="ARBA00022825"/>
    </source>
</evidence>
<protein>
    <submittedName>
        <fullName evidence="9">Subtilase family protein</fullName>
    </submittedName>
</protein>
<dbReference type="GO" id="GO:0006508">
    <property type="term" value="P:proteolysis"/>
    <property type="evidence" value="ECO:0007669"/>
    <property type="project" value="UniProtKB-KW"/>
</dbReference>
<evidence type="ECO:0000256" key="5">
    <source>
        <dbReference type="PROSITE-ProRule" id="PRU01240"/>
    </source>
</evidence>
<dbReference type="RefSeq" id="WP_141918804.1">
    <property type="nucleotide sequence ID" value="NZ_BAAAYS010000015.1"/>
</dbReference>
<dbReference type="GO" id="GO:0004252">
    <property type="term" value="F:serine-type endopeptidase activity"/>
    <property type="evidence" value="ECO:0007669"/>
    <property type="project" value="UniProtKB-UniRule"/>
</dbReference>
<dbReference type="Gene3D" id="3.40.50.200">
    <property type="entry name" value="Peptidase S8/S53 domain"/>
    <property type="match status" value="1"/>
</dbReference>
<feature type="chain" id="PRO_5022067243" evidence="7">
    <location>
        <begin position="35"/>
        <end position="436"/>
    </location>
</feature>
<sequence>MSSIHWNVKHTVRLLSVLLTASLFGMIGMSPATADGNPGLWYFDDYGVQQAHDEGFTGKGVTIAIIDTPIYSDIPGLDSADITVHEPGYCDISGTPGTRAPATSTDPRASTHGTEMALLIAGNGKGSNPGETTARGVAPGAKINYYATSYREVDFVELSSDINCFRNGEDGQEDSVIEALSQALKDGADIISMSFATGSSPKLEDLVSEALKTGVILVSGTSNDKNRSMGMASFNGVVTMQSETKDSEIYADAKKPDDSITAVGPGVEVLGLDEHWGPKLITGTSPSTAITAGFLALVKSKYPSATGNQIIQSLIKNTGASEHTVYYDPQKYWGYGSMSLNQMLSFDPTNLPDINPLFNKLYGFPKYDDVFDEKISIPTTKETLAPSKETDTSILMLSISLGGILLAGGAVFLIILLNSRRKRARNSLPSTFEKGL</sequence>
<keyword evidence="6" id="KW-1133">Transmembrane helix</keyword>
<keyword evidence="3 5" id="KW-0378">Hydrolase</keyword>
<dbReference type="Pfam" id="PF00082">
    <property type="entry name" value="Peptidase_S8"/>
    <property type="match status" value="1"/>
</dbReference>
<organism evidence="9 10">
    <name type="scientific">Klugiella xanthotipulae</name>
    <dbReference type="NCBI Taxonomy" id="244735"/>
    <lineage>
        <taxon>Bacteria</taxon>
        <taxon>Bacillati</taxon>
        <taxon>Actinomycetota</taxon>
        <taxon>Actinomycetes</taxon>
        <taxon>Micrococcales</taxon>
        <taxon>Microbacteriaceae</taxon>
        <taxon>Klugiella</taxon>
    </lineage>
</organism>
<dbReference type="InterPro" id="IPR000209">
    <property type="entry name" value="Peptidase_S8/S53_dom"/>
</dbReference>
<dbReference type="PANTHER" id="PTHR43806">
    <property type="entry name" value="PEPTIDASE S8"/>
    <property type="match status" value="1"/>
</dbReference>
<dbReference type="EMBL" id="VFPN01000004">
    <property type="protein sequence ID" value="TQM57581.1"/>
    <property type="molecule type" value="Genomic_DNA"/>
</dbReference>
<reference evidence="9 10" key="1">
    <citation type="submission" date="2019-06" db="EMBL/GenBank/DDBJ databases">
        <title>Sequencing the genomes of 1000 actinobacteria strains.</title>
        <authorList>
            <person name="Klenk H.-P."/>
        </authorList>
    </citation>
    <scope>NUCLEOTIDE SEQUENCE [LARGE SCALE GENOMIC DNA]</scope>
    <source>
        <strain evidence="9 10">DSM 18031</strain>
    </source>
</reference>
<proteinExistence type="inferred from homology"/>
<evidence type="ECO:0000256" key="7">
    <source>
        <dbReference type="SAM" id="SignalP"/>
    </source>
</evidence>
<keyword evidence="7" id="KW-0732">Signal</keyword>
<dbReference type="InterPro" id="IPR050131">
    <property type="entry name" value="Peptidase_S8_subtilisin-like"/>
</dbReference>
<feature type="active site" description="Charge relay system" evidence="5">
    <location>
        <position position="285"/>
    </location>
</feature>
<evidence type="ECO:0000256" key="6">
    <source>
        <dbReference type="SAM" id="Phobius"/>
    </source>
</evidence>
<dbReference type="PANTHER" id="PTHR43806:SF11">
    <property type="entry name" value="CEREVISIN-RELATED"/>
    <property type="match status" value="1"/>
</dbReference>
<evidence type="ECO:0000256" key="3">
    <source>
        <dbReference type="ARBA" id="ARBA00022801"/>
    </source>
</evidence>
<keyword evidence="10" id="KW-1185">Reference proteome</keyword>
<comment type="caution">
    <text evidence="9">The sequence shown here is derived from an EMBL/GenBank/DDBJ whole genome shotgun (WGS) entry which is preliminary data.</text>
</comment>
<evidence type="ECO:0000259" key="8">
    <source>
        <dbReference type="Pfam" id="PF00082"/>
    </source>
</evidence>
<dbReference type="SUPFAM" id="SSF52743">
    <property type="entry name" value="Subtilisin-like"/>
    <property type="match status" value="1"/>
</dbReference>
<keyword evidence="6" id="KW-0472">Membrane</keyword>
<dbReference type="InterPro" id="IPR036852">
    <property type="entry name" value="Peptidase_S8/S53_dom_sf"/>
</dbReference>
<dbReference type="PRINTS" id="PR00723">
    <property type="entry name" value="SUBTILISIN"/>
</dbReference>
<accession>A0A543HGX9</accession>
<comment type="similarity">
    <text evidence="1 5">Belongs to the peptidase S8 family.</text>
</comment>
<evidence type="ECO:0000313" key="10">
    <source>
        <dbReference type="Proteomes" id="UP000318331"/>
    </source>
</evidence>
<feature type="transmembrane region" description="Helical" evidence="6">
    <location>
        <begin position="394"/>
        <end position="417"/>
    </location>
</feature>
<evidence type="ECO:0000313" key="9">
    <source>
        <dbReference type="EMBL" id="TQM57581.1"/>
    </source>
</evidence>
<gene>
    <name evidence="9" type="ORF">FB466_2574</name>
</gene>
<dbReference type="InterPro" id="IPR015500">
    <property type="entry name" value="Peptidase_S8_subtilisin-rel"/>
</dbReference>
<dbReference type="AlphaFoldDB" id="A0A543HGX9"/>
<feature type="domain" description="Peptidase S8/S53" evidence="8">
    <location>
        <begin position="58"/>
        <end position="319"/>
    </location>
</feature>
<dbReference type="CDD" id="cd00306">
    <property type="entry name" value="Peptidases_S8_S53"/>
    <property type="match status" value="1"/>
</dbReference>
<evidence type="ECO:0000256" key="1">
    <source>
        <dbReference type="ARBA" id="ARBA00011073"/>
    </source>
</evidence>
<keyword evidence="6" id="KW-0812">Transmembrane</keyword>
<dbReference type="OrthoDB" id="3644449at2"/>
<keyword evidence="2 5" id="KW-0645">Protease</keyword>
<name>A0A543HGX9_9MICO</name>
<feature type="signal peptide" evidence="7">
    <location>
        <begin position="1"/>
        <end position="34"/>
    </location>
</feature>
<feature type="active site" description="Charge relay system" evidence="5">
    <location>
        <position position="112"/>
    </location>
</feature>